<dbReference type="HOGENOM" id="CLU_3213881_0_0_6"/>
<name>A0A0C1V8C0_9ENTR</name>
<reference evidence="1 2" key="1">
    <citation type="journal article" date="2014" name="G3 (Bethesda)">
        <title>Genome sequence of Candidatus Riesia pediculischaeffi, endosymbiont of chimpanzee lice, and genomic comparison of recently acquired endosymbionts from human and chimpanzee lice.</title>
        <authorList>
            <person name="Boyd B.M."/>
            <person name="Allen J.M."/>
            <person name="de Crecy-Lagard V."/>
            <person name="Reed D.L."/>
        </authorList>
    </citation>
    <scope>NUCLEOTIDE SEQUENCE [LARGE SCALE GENOMIC DNA]</scope>
    <source>
        <strain evidence="1 2">PTSU</strain>
    </source>
</reference>
<evidence type="ECO:0000313" key="2">
    <source>
        <dbReference type="Proteomes" id="UP000054529"/>
    </source>
</evidence>
<gene>
    <name evidence="1" type="ORF">P689_11974</name>
</gene>
<proteinExistence type="predicted"/>
<dbReference type="AlphaFoldDB" id="A0A0C1V8C0"/>
<evidence type="ECO:0000313" key="1">
    <source>
        <dbReference type="EMBL" id="KIE64103.1"/>
    </source>
</evidence>
<dbReference type="Proteomes" id="UP000054529">
    <property type="component" value="Unassembled WGS sequence"/>
</dbReference>
<dbReference type="EMBL" id="AWXV01000002">
    <property type="protein sequence ID" value="KIE64103.1"/>
    <property type="molecule type" value="Genomic_DNA"/>
</dbReference>
<organism evidence="1 2">
    <name type="scientific">Candidatus Riesia pediculischaeffi PTSU</name>
    <dbReference type="NCBI Taxonomy" id="1401651"/>
    <lineage>
        <taxon>Bacteria</taxon>
        <taxon>Pseudomonadati</taxon>
        <taxon>Pseudomonadota</taxon>
        <taxon>Gammaproteobacteria</taxon>
        <taxon>Enterobacterales</taxon>
        <taxon>Enterobacteriaceae</taxon>
        <taxon>Candidatus Riesia</taxon>
    </lineage>
</organism>
<sequence>MILKNAVALSCGIKPSDIDFNMINVKYRRRSLNIRSIVSSLTLY</sequence>
<comment type="caution">
    <text evidence="1">The sequence shown here is derived from an EMBL/GenBank/DDBJ whole genome shotgun (WGS) entry which is preliminary data.</text>
</comment>
<protein>
    <submittedName>
        <fullName evidence="1">Uncharacterized protein</fullName>
    </submittedName>
</protein>
<accession>A0A0C1V8C0</accession>